<dbReference type="InterPro" id="IPR025965">
    <property type="entry name" value="FlgD/Vpr_Ig-like"/>
</dbReference>
<dbReference type="Pfam" id="PF00932">
    <property type="entry name" value="LTD"/>
    <property type="match status" value="1"/>
</dbReference>
<dbReference type="Pfam" id="PF13860">
    <property type="entry name" value="FlgD_ig"/>
    <property type="match status" value="1"/>
</dbReference>
<gene>
    <name evidence="2" type="ORF">EZ449_14620</name>
</gene>
<feature type="domain" description="LTD" evidence="1">
    <location>
        <begin position="53"/>
        <end position="180"/>
    </location>
</feature>
<accession>A0A4R0NZ17</accession>
<dbReference type="OrthoDB" id="9758406at2"/>
<evidence type="ECO:0000259" key="1">
    <source>
        <dbReference type="PROSITE" id="PS51841"/>
    </source>
</evidence>
<proteinExistence type="predicted"/>
<organism evidence="2 3">
    <name type="scientific">Pedobacter frigidisoli</name>
    <dbReference type="NCBI Taxonomy" id="2530455"/>
    <lineage>
        <taxon>Bacteria</taxon>
        <taxon>Pseudomonadati</taxon>
        <taxon>Bacteroidota</taxon>
        <taxon>Sphingobacteriia</taxon>
        <taxon>Sphingobacteriales</taxon>
        <taxon>Sphingobacteriaceae</taxon>
        <taxon>Pedobacter</taxon>
    </lineage>
</organism>
<dbReference type="InterPro" id="IPR036415">
    <property type="entry name" value="Lamin_tail_dom_sf"/>
</dbReference>
<dbReference type="EMBL" id="SJSN01000011">
    <property type="protein sequence ID" value="TCD07023.1"/>
    <property type="molecule type" value="Genomic_DNA"/>
</dbReference>
<protein>
    <recommendedName>
        <fullName evidence="1">LTD domain-containing protein</fullName>
    </recommendedName>
</protein>
<dbReference type="PROSITE" id="PS51841">
    <property type="entry name" value="LTD"/>
    <property type="match status" value="1"/>
</dbReference>
<reference evidence="2 3" key="1">
    <citation type="submission" date="2019-02" db="EMBL/GenBank/DDBJ databases">
        <title>Pedobacter sp. RP-3-11 sp. nov., isolated from Arctic soil.</title>
        <authorList>
            <person name="Dahal R.H."/>
        </authorList>
    </citation>
    <scope>NUCLEOTIDE SEQUENCE [LARGE SCALE GENOMIC DNA]</scope>
    <source>
        <strain evidence="2 3">RP-3-11</strain>
    </source>
</reference>
<dbReference type="Gene3D" id="2.60.40.4070">
    <property type="match status" value="1"/>
</dbReference>
<evidence type="ECO:0000313" key="2">
    <source>
        <dbReference type="EMBL" id="TCD07023.1"/>
    </source>
</evidence>
<dbReference type="AlphaFoldDB" id="A0A4R0NZ17"/>
<dbReference type="InterPro" id="IPR001322">
    <property type="entry name" value="Lamin_tail_dom"/>
</dbReference>
<sequence length="339" mass="37263">MVKITLISLLLPIKIASIILNPHSITEKRIGIVCSSIPINRSMNGIRNESRMATFAYQIINRGDILISEVLFNPKTGGVDFVEIYNNSGHEIDLKELQLANANTAGEPASIKNVSAVKLMIAPSTYWVITINQANIKQNYQAKFPNQFVQLSSLPAYNNDKGSVILLSNNQILDRLDYNAKIHHPLIQDEDGISLERVSFSVGANESGNFKSAAATVGYASPTYKNSQELNGGENYARLLSKTFSPDGDNFEDLMTLEYQVAENASLANVNVYNDKGRLVRKLLKNQTIGTNGALTWDGLNDDGQKAAIGIYVVLFDVFDLNGNTKRFKNTCVLAGKLN</sequence>
<name>A0A4R0NZ17_9SPHI</name>
<comment type="caution">
    <text evidence="2">The sequence shown here is derived from an EMBL/GenBank/DDBJ whole genome shotgun (WGS) entry which is preliminary data.</text>
</comment>
<dbReference type="Proteomes" id="UP000291485">
    <property type="component" value="Unassembled WGS sequence"/>
</dbReference>
<evidence type="ECO:0000313" key="3">
    <source>
        <dbReference type="Proteomes" id="UP000291485"/>
    </source>
</evidence>
<dbReference type="SUPFAM" id="SSF74853">
    <property type="entry name" value="Lamin A/C globular tail domain"/>
    <property type="match status" value="1"/>
</dbReference>
<keyword evidence="3" id="KW-1185">Reference proteome</keyword>